<gene>
    <name evidence="2" type="ORF">PSU4_55100</name>
</gene>
<organism evidence="2 3">
    <name type="scientific">Pseudonocardia sulfidoxydans NBRC 16205</name>
    <dbReference type="NCBI Taxonomy" id="1223511"/>
    <lineage>
        <taxon>Bacteria</taxon>
        <taxon>Bacillati</taxon>
        <taxon>Actinomycetota</taxon>
        <taxon>Actinomycetes</taxon>
        <taxon>Pseudonocardiales</taxon>
        <taxon>Pseudonocardiaceae</taxon>
        <taxon>Pseudonocardia</taxon>
    </lineage>
</organism>
<feature type="compositionally biased region" description="Low complexity" evidence="1">
    <location>
        <begin position="1"/>
        <end position="15"/>
    </location>
</feature>
<feature type="compositionally biased region" description="Low complexity" evidence="1">
    <location>
        <begin position="70"/>
        <end position="86"/>
    </location>
</feature>
<protein>
    <submittedName>
        <fullName evidence="2">Uncharacterized protein</fullName>
    </submittedName>
</protein>
<dbReference type="AlphaFoldDB" id="A0A511DP12"/>
<feature type="region of interest" description="Disordered" evidence="1">
    <location>
        <begin position="1"/>
        <end position="109"/>
    </location>
</feature>
<name>A0A511DP12_9PSEU</name>
<keyword evidence="3" id="KW-1185">Reference proteome</keyword>
<comment type="caution">
    <text evidence="2">The sequence shown here is derived from an EMBL/GenBank/DDBJ whole genome shotgun (WGS) entry which is preliminary data.</text>
</comment>
<sequence length="109" mass="10952">MGPLAARARGAAPGPSTRLPAPGATSKHPGKWVHDDGGRGAAPRSASAIVTRLPGSSRSLQPGRRLAKPSADSRSHAAAGAAQRRGGVPHGGRHTARNLTVLNPPSAQP</sequence>
<reference evidence="2 3" key="1">
    <citation type="submission" date="2019-07" db="EMBL/GenBank/DDBJ databases">
        <title>Whole genome shotgun sequence of Pseudonocardia sulfidoxydans NBRC 16205.</title>
        <authorList>
            <person name="Hosoyama A."/>
            <person name="Uohara A."/>
            <person name="Ohji S."/>
            <person name="Ichikawa N."/>
        </authorList>
    </citation>
    <scope>NUCLEOTIDE SEQUENCE [LARGE SCALE GENOMIC DNA]</scope>
    <source>
        <strain evidence="2 3">NBRC 16205</strain>
    </source>
</reference>
<evidence type="ECO:0000256" key="1">
    <source>
        <dbReference type="SAM" id="MobiDB-lite"/>
    </source>
</evidence>
<proteinExistence type="predicted"/>
<dbReference type="EMBL" id="BJVJ01000097">
    <property type="protein sequence ID" value="GEL26556.1"/>
    <property type="molecule type" value="Genomic_DNA"/>
</dbReference>
<feature type="compositionally biased region" description="Polar residues" evidence="1">
    <location>
        <begin position="97"/>
        <end position="109"/>
    </location>
</feature>
<evidence type="ECO:0000313" key="3">
    <source>
        <dbReference type="Proteomes" id="UP000321685"/>
    </source>
</evidence>
<evidence type="ECO:0000313" key="2">
    <source>
        <dbReference type="EMBL" id="GEL26556.1"/>
    </source>
</evidence>
<accession>A0A511DP12</accession>
<dbReference type="Proteomes" id="UP000321685">
    <property type="component" value="Unassembled WGS sequence"/>
</dbReference>